<dbReference type="PROSITE" id="PS01047">
    <property type="entry name" value="HMA_1"/>
    <property type="match status" value="1"/>
</dbReference>
<keyword evidence="2" id="KW-0186">Copper</keyword>
<proteinExistence type="predicted"/>
<name>A0A3B1CIN4_9ZZZZ</name>
<dbReference type="AlphaFoldDB" id="A0A3B1CIN4"/>
<dbReference type="InterPro" id="IPR001802">
    <property type="entry name" value="MerP/CopZ"/>
</dbReference>
<protein>
    <recommendedName>
        <fullName evidence="3">HMA domain-containing protein</fullName>
    </recommendedName>
</protein>
<dbReference type="Pfam" id="PF00403">
    <property type="entry name" value="HMA"/>
    <property type="match status" value="1"/>
</dbReference>
<dbReference type="InterPro" id="IPR036163">
    <property type="entry name" value="HMA_dom_sf"/>
</dbReference>
<dbReference type="FunFam" id="3.30.70.100:FF:000001">
    <property type="entry name" value="ATPase copper transporting beta"/>
    <property type="match status" value="1"/>
</dbReference>
<dbReference type="GO" id="GO:0005507">
    <property type="term" value="F:copper ion binding"/>
    <property type="evidence" value="ECO:0007669"/>
    <property type="project" value="InterPro"/>
</dbReference>
<dbReference type="PANTHER" id="PTHR46594">
    <property type="entry name" value="P-TYPE CATION-TRANSPORTING ATPASE"/>
    <property type="match status" value="1"/>
</dbReference>
<dbReference type="PROSITE" id="PS50846">
    <property type="entry name" value="HMA_2"/>
    <property type="match status" value="1"/>
</dbReference>
<gene>
    <name evidence="4" type="ORF">MNBD_IGNAVI01-921</name>
</gene>
<dbReference type="CDD" id="cd00371">
    <property type="entry name" value="HMA"/>
    <property type="match status" value="1"/>
</dbReference>
<evidence type="ECO:0000313" key="4">
    <source>
        <dbReference type="EMBL" id="VAX23848.1"/>
    </source>
</evidence>
<accession>A0A3B1CIN4</accession>
<dbReference type="SUPFAM" id="SSF55008">
    <property type="entry name" value="HMA, heavy metal-associated domain"/>
    <property type="match status" value="1"/>
</dbReference>
<dbReference type="Gene3D" id="3.30.70.100">
    <property type="match status" value="1"/>
</dbReference>
<dbReference type="PANTHER" id="PTHR46594:SF4">
    <property type="entry name" value="P-TYPE CATION-TRANSPORTING ATPASE"/>
    <property type="match status" value="1"/>
</dbReference>
<dbReference type="NCBIfam" id="TIGR00003">
    <property type="entry name" value="copper ion binding protein"/>
    <property type="match status" value="1"/>
</dbReference>
<evidence type="ECO:0000256" key="1">
    <source>
        <dbReference type="ARBA" id="ARBA00022723"/>
    </source>
</evidence>
<feature type="domain" description="HMA" evidence="3">
    <location>
        <begin position="34"/>
        <end position="100"/>
    </location>
</feature>
<dbReference type="InterPro" id="IPR017969">
    <property type="entry name" value="Heavy-metal-associated_CS"/>
</dbReference>
<organism evidence="4">
    <name type="scientific">hydrothermal vent metagenome</name>
    <dbReference type="NCBI Taxonomy" id="652676"/>
    <lineage>
        <taxon>unclassified sequences</taxon>
        <taxon>metagenomes</taxon>
        <taxon>ecological metagenomes</taxon>
    </lineage>
</organism>
<dbReference type="InterPro" id="IPR006121">
    <property type="entry name" value="HMA_dom"/>
</dbReference>
<evidence type="ECO:0000256" key="2">
    <source>
        <dbReference type="ARBA" id="ARBA00023008"/>
    </source>
</evidence>
<dbReference type="InterPro" id="IPR006122">
    <property type="entry name" value="HMA_Cu_ion-bd"/>
</dbReference>
<dbReference type="PRINTS" id="PR00946">
    <property type="entry name" value="HGSCAVENGER"/>
</dbReference>
<reference evidence="4" key="1">
    <citation type="submission" date="2018-06" db="EMBL/GenBank/DDBJ databases">
        <authorList>
            <person name="Zhirakovskaya E."/>
        </authorList>
    </citation>
    <scope>NUCLEOTIDE SEQUENCE</scope>
</reference>
<keyword evidence="1" id="KW-0479">Metal-binding</keyword>
<evidence type="ECO:0000259" key="3">
    <source>
        <dbReference type="PROSITE" id="PS50846"/>
    </source>
</evidence>
<dbReference type="EMBL" id="UOGD01000259">
    <property type="protein sequence ID" value="VAX23848.1"/>
    <property type="molecule type" value="Genomic_DNA"/>
</dbReference>
<sequence>MKTLSFSLVVLVLFFVSSINAQSSGDKAQNKKTAKTTVNIEGMTCQSCVNTVEKQLGQIDGVIKYDVSLEKNDAVIEYDPKKVDEKKIEEKFKDSPYKVSAKKIETEKTEK</sequence>